<name>A0ABR5F1H2_9ACTN</name>
<evidence type="ECO:0000256" key="2">
    <source>
        <dbReference type="ARBA" id="ARBA00023125"/>
    </source>
</evidence>
<sequence length="1007" mass="105195">MSRPVASTPRPFPRRLAAGGLALGRIVRAAVALVALIALIGGLPWGLWHFVGWPLPDHLPSWAEIETRLTGPMDDGLLLNILACLLWPLWAAFTASVVLTVPDVLREARGPTYGSSLPAGGMRGFAAFLLGAVLLTALSPRLPLASDGGPAVATVVATGPVTPRLVPASTMTDITPPVAAPGTVVVQAPHGGIHDSLWRIAARCLGDGARWPELWAVNQGVVQADGRTLTRPQLIHPGWVLRLPAEAVAPGSPGRPPVSDPPPPVAHAATAPPHTPSPTSPPPAMTSPGGATTSPSATSPSAAGGPTAIPPPSVPSAVPSTPASPAVASAPASPAVPPPQQPAPAPPHAPGVAFPSGGYLGLGAVALLTVALFTLRLWRRRHYTPGSGQRDDLDEAPVIRHLAIAYDAATALPDEHGDPVVVRSPGDRHVAGRRHAQATAAHTAPPPGTQVVGTTRDGRPLALDLAATRGLGLIGPGADAAIRALLLALLAERHRPDTDPVEILIPAADAIRLLGEQATAHPPQRLHIVPDLDTLLDRLEAEIVTRARLAAHGTPTAHRATLVAVATPTPAADGRLQAVLDNGSSLGLAGILYGQWRAGATVRVRPDGVVGAASPTIAARLTGSRLFTLPPVDAAQLLELLADADAPADNQEAYRRANPTQGPPPPPPASASPPANTSPAAPDSPHDGDRHAHPQLPEPAQPPPAGPAPTTSASAATPRDSGAPAPAPASVAGPAVSTHRPPPATTPLLLTVLGPLRLLYRPTADADYQPIDGVGPKAREILAYLALHPDGVRRDTLVTALWPDDGESSRRRLDNRFYAALSQLRRALRTATTDTIDDIVVHHDGRYHLHRDLLSVDLWQLQDALAQRHHATTAADRFAALLPITATYTGHLSDDLTGAWAEPHREHLRRQVADALASLTATIGEDNPQRLELLEVLRQLDPYNEQLYRQIARAQARLGHPDAVSRTYALLTACLADIDQQPTTDTTAFFHALQRQQPDPRNTRSAS</sequence>
<dbReference type="GO" id="GO:0016301">
    <property type="term" value="F:kinase activity"/>
    <property type="evidence" value="ECO:0007669"/>
    <property type="project" value="UniProtKB-KW"/>
</dbReference>
<feature type="compositionally biased region" description="Low complexity" evidence="3">
    <location>
        <begin position="315"/>
        <end position="333"/>
    </location>
</feature>
<feature type="domain" description="OmpR/PhoB-type" evidence="5">
    <location>
        <begin position="768"/>
        <end position="849"/>
    </location>
</feature>
<feature type="compositionally biased region" description="Pro residues" evidence="3">
    <location>
        <begin position="334"/>
        <end position="349"/>
    </location>
</feature>
<dbReference type="CDD" id="cd00118">
    <property type="entry name" value="LysM"/>
    <property type="match status" value="1"/>
</dbReference>
<reference evidence="7 8" key="1">
    <citation type="submission" date="2014-12" db="EMBL/GenBank/DDBJ databases">
        <title>Frankia sp. BMG5.1 draft genome.</title>
        <authorList>
            <person name="Gtari M."/>
            <person name="Ghodhbane-Gtari F."/>
            <person name="Nouioui I."/>
            <person name="Ktari A."/>
            <person name="Hezbri K."/>
            <person name="Mimouni W."/>
            <person name="Sbissi I."/>
            <person name="Ayari A."/>
            <person name="Yamanaka T."/>
            <person name="Normand P."/>
            <person name="Tisa L.S."/>
            <person name="Boudabous A."/>
        </authorList>
    </citation>
    <scope>NUCLEOTIDE SEQUENCE [LARGE SCALE GENOMIC DNA]</scope>
    <source>
        <strain evidence="7 8">BMG5.1</strain>
    </source>
</reference>
<dbReference type="InterPro" id="IPR051677">
    <property type="entry name" value="AfsR-DnrI-RedD_regulator"/>
</dbReference>
<dbReference type="InterPro" id="IPR011990">
    <property type="entry name" value="TPR-like_helical_dom_sf"/>
</dbReference>
<keyword evidence="4" id="KW-1133">Transmembrane helix</keyword>
<evidence type="ECO:0000259" key="6">
    <source>
        <dbReference type="SMART" id="SM01043"/>
    </source>
</evidence>
<dbReference type="InterPro" id="IPR005158">
    <property type="entry name" value="BTAD"/>
</dbReference>
<dbReference type="EMBL" id="JWIO01000029">
    <property type="protein sequence ID" value="KLL10569.1"/>
    <property type="molecule type" value="Genomic_DNA"/>
</dbReference>
<dbReference type="PANTHER" id="PTHR35807">
    <property type="entry name" value="TRANSCRIPTIONAL REGULATOR REDD-RELATED"/>
    <property type="match status" value="1"/>
</dbReference>
<dbReference type="Gene3D" id="1.25.40.10">
    <property type="entry name" value="Tetratricopeptide repeat domain"/>
    <property type="match status" value="1"/>
</dbReference>
<feature type="transmembrane region" description="Helical" evidence="4">
    <location>
        <begin position="120"/>
        <end position="138"/>
    </location>
</feature>
<feature type="transmembrane region" description="Helical" evidence="4">
    <location>
        <begin position="21"/>
        <end position="47"/>
    </location>
</feature>
<organism evidence="7 8">
    <name type="scientific">Protofrankia coriariae</name>
    <dbReference type="NCBI Taxonomy" id="1562887"/>
    <lineage>
        <taxon>Bacteria</taxon>
        <taxon>Bacillati</taxon>
        <taxon>Actinomycetota</taxon>
        <taxon>Actinomycetes</taxon>
        <taxon>Frankiales</taxon>
        <taxon>Frankiaceae</taxon>
        <taxon>Protofrankia</taxon>
    </lineage>
</organism>
<dbReference type="RefSeq" id="WP_047224046.1">
    <property type="nucleotide sequence ID" value="NZ_JWIO01000029.1"/>
</dbReference>
<feature type="compositionally biased region" description="Pro residues" evidence="3">
    <location>
        <begin position="661"/>
        <end position="671"/>
    </location>
</feature>
<evidence type="ECO:0000313" key="7">
    <source>
        <dbReference type="EMBL" id="KLL10569.1"/>
    </source>
</evidence>
<dbReference type="InterPro" id="IPR016032">
    <property type="entry name" value="Sig_transdc_resp-reg_C-effctor"/>
</dbReference>
<keyword evidence="7" id="KW-0418">Kinase</keyword>
<dbReference type="InterPro" id="IPR018392">
    <property type="entry name" value="LysM"/>
</dbReference>
<feature type="region of interest" description="Disordered" evidence="3">
    <location>
        <begin position="247"/>
        <end position="349"/>
    </location>
</feature>
<feature type="region of interest" description="Disordered" evidence="3">
    <location>
        <begin position="654"/>
        <end position="743"/>
    </location>
</feature>
<feature type="compositionally biased region" description="Pro residues" evidence="3">
    <location>
        <begin position="273"/>
        <end position="285"/>
    </location>
</feature>
<dbReference type="Pfam" id="PF03704">
    <property type="entry name" value="BTAD"/>
    <property type="match status" value="1"/>
</dbReference>
<comment type="caution">
    <text evidence="7">The sequence shown here is derived from an EMBL/GenBank/DDBJ whole genome shotgun (WGS) entry which is preliminary data.</text>
</comment>
<keyword evidence="4" id="KW-0472">Membrane</keyword>
<protein>
    <submittedName>
        <fullName evidence="7">Histidine kinase</fullName>
    </submittedName>
</protein>
<dbReference type="SMART" id="SM01043">
    <property type="entry name" value="BTAD"/>
    <property type="match status" value="1"/>
</dbReference>
<keyword evidence="2" id="KW-0238">DNA-binding</keyword>
<feature type="compositionally biased region" description="Low complexity" evidence="3">
    <location>
        <begin position="672"/>
        <end position="683"/>
    </location>
</feature>
<dbReference type="Gene3D" id="1.10.10.10">
    <property type="entry name" value="Winged helix-like DNA-binding domain superfamily/Winged helix DNA-binding domain"/>
    <property type="match status" value="1"/>
</dbReference>
<evidence type="ECO:0000256" key="4">
    <source>
        <dbReference type="SAM" id="Phobius"/>
    </source>
</evidence>
<dbReference type="InterPro" id="IPR001867">
    <property type="entry name" value="OmpR/PhoB-type_DNA-bd"/>
</dbReference>
<dbReference type="InterPro" id="IPR036388">
    <property type="entry name" value="WH-like_DNA-bd_sf"/>
</dbReference>
<dbReference type="SUPFAM" id="SSF46894">
    <property type="entry name" value="C-terminal effector domain of the bipartite response regulators"/>
    <property type="match status" value="1"/>
</dbReference>
<comment type="similarity">
    <text evidence="1">Belongs to the AfsR/DnrI/RedD regulatory family.</text>
</comment>
<dbReference type="SMART" id="SM00862">
    <property type="entry name" value="Trans_reg_C"/>
    <property type="match status" value="1"/>
</dbReference>
<feature type="transmembrane region" description="Helical" evidence="4">
    <location>
        <begin position="77"/>
        <end position="99"/>
    </location>
</feature>
<feature type="compositionally biased region" description="Pro residues" evidence="3">
    <location>
        <begin position="696"/>
        <end position="707"/>
    </location>
</feature>
<feature type="compositionally biased region" description="Pro residues" evidence="3">
    <location>
        <begin position="253"/>
        <end position="265"/>
    </location>
</feature>
<feature type="region of interest" description="Disordered" evidence="3">
    <location>
        <begin position="435"/>
        <end position="454"/>
    </location>
</feature>
<feature type="compositionally biased region" description="Low complexity" evidence="3">
    <location>
        <begin position="708"/>
        <end position="737"/>
    </location>
</feature>
<feature type="domain" description="Bacterial transcriptional activator" evidence="6">
    <location>
        <begin position="856"/>
        <end position="994"/>
    </location>
</feature>
<keyword evidence="8" id="KW-1185">Reference proteome</keyword>
<accession>A0ABR5F1H2</accession>
<dbReference type="InterPro" id="IPR036779">
    <property type="entry name" value="LysM_dom_sf"/>
</dbReference>
<keyword evidence="4" id="KW-0812">Transmembrane</keyword>
<evidence type="ECO:0000313" key="8">
    <source>
        <dbReference type="Proteomes" id="UP000035425"/>
    </source>
</evidence>
<evidence type="ECO:0000256" key="3">
    <source>
        <dbReference type="SAM" id="MobiDB-lite"/>
    </source>
</evidence>
<feature type="compositionally biased region" description="Low complexity" evidence="3">
    <location>
        <begin position="286"/>
        <end position="307"/>
    </location>
</feature>
<evidence type="ECO:0000259" key="5">
    <source>
        <dbReference type="SMART" id="SM00862"/>
    </source>
</evidence>
<gene>
    <name evidence="7" type="ORF">FrCorBMG51_16995</name>
</gene>
<proteinExistence type="inferred from homology"/>
<keyword evidence="7" id="KW-0808">Transferase</keyword>
<dbReference type="Gene3D" id="3.10.350.10">
    <property type="entry name" value="LysM domain"/>
    <property type="match status" value="1"/>
</dbReference>
<evidence type="ECO:0000256" key="1">
    <source>
        <dbReference type="ARBA" id="ARBA00005820"/>
    </source>
</evidence>
<dbReference type="Proteomes" id="UP000035425">
    <property type="component" value="Unassembled WGS sequence"/>
</dbReference>